<dbReference type="Gene3D" id="3.30.70.270">
    <property type="match status" value="1"/>
</dbReference>
<dbReference type="PANTHER" id="PTHR24559:SF444">
    <property type="entry name" value="REVERSE TRANSCRIPTASE DOMAIN-CONTAINING PROTEIN"/>
    <property type="match status" value="1"/>
</dbReference>
<protein>
    <recommendedName>
        <fullName evidence="1">Reverse transcriptase domain-containing protein</fullName>
    </recommendedName>
</protein>
<dbReference type="Gene3D" id="3.10.10.10">
    <property type="entry name" value="HIV Type 1 Reverse Transcriptase, subunit A, domain 1"/>
    <property type="match status" value="1"/>
</dbReference>
<dbReference type="InterPro" id="IPR043128">
    <property type="entry name" value="Rev_trsase/Diguanyl_cyclase"/>
</dbReference>
<accession>A0A6S7ID99</accession>
<evidence type="ECO:0000313" key="3">
    <source>
        <dbReference type="Proteomes" id="UP001152795"/>
    </source>
</evidence>
<dbReference type="PANTHER" id="PTHR24559">
    <property type="entry name" value="TRANSPOSON TY3-I GAG-POL POLYPROTEIN"/>
    <property type="match status" value="1"/>
</dbReference>
<dbReference type="CDD" id="cd01647">
    <property type="entry name" value="RT_LTR"/>
    <property type="match status" value="1"/>
</dbReference>
<dbReference type="InterPro" id="IPR000477">
    <property type="entry name" value="RT_dom"/>
</dbReference>
<organism evidence="2 3">
    <name type="scientific">Paramuricea clavata</name>
    <name type="common">Red gorgonian</name>
    <name type="synonym">Violescent sea-whip</name>
    <dbReference type="NCBI Taxonomy" id="317549"/>
    <lineage>
        <taxon>Eukaryota</taxon>
        <taxon>Metazoa</taxon>
        <taxon>Cnidaria</taxon>
        <taxon>Anthozoa</taxon>
        <taxon>Octocorallia</taxon>
        <taxon>Malacalcyonacea</taxon>
        <taxon>Plexauridae</taxon>
        <taxon>Paramuricea</taxon>
    </lineage>
</organism>
<evidence type="ECO:0000259" key="1">
    <source>
        <dbReference type="Pfam" id="PF00078"/>
    </source>
</evidence>
<gene>
    <name evidence="2" type="ORF">PACLA_8A014424</name>
</gene>
<feature type="domain" description="Reverse transcriptase" evidence="1">
    <location>
        <begin position="208"/>
        <end position="292"/>
    </location>
</feature>
<dbReference type="SUPFAM" id="SSF56672">
    <property type="entry name" value="DNA/RNA polymerases"/>
    <property type="match status" value="1"/>
</dbReference>
<evidence type="ECO:0000313" key="2">
    <source>
        <dbReference type="EMBL" id="CAB4015636.1"/>
    </source>
</evidence>
<dbReference type="Proteomes" id="UP001152795">
    <property type="component" value="Unassembled WGS sequence"/>
</dbReference>
<dbReference type="AlphaFoldDB" id="A0A6S7ID99"/>
<proteinExistence type="predicted"/>
<dbReference type="EMBL" id="CACRXK020008790">
    <property type="protein sequence ID" value="CAB4015636.1"/>
    <property type="molecule type" value="Genomic_DNA"/>
</dbReference>
<sequence length="407" mass="45561">MQGVEEFLGVNELELKTANGTALPYCGWTEIDFSLLGTNSDYGLKISFLVSEVVLDLPVVGLMDIERAEVEALVAFLQSEKTYDLCNVKTTKQDIVIQPGQSVKIVCYVDVGPLEMRVPVLFEPNPECPWADGLEVPVTLTGVSRGARVSIQVNNPSNRAISKNTNNNTEEPQCNGTEVGVSVDSIGSKEKLMGNQNSDGLPVLDQGKDRHKTAFITPWSLFEWIRIPFGLKNAPGEFQRFMEHCLEGLKEDICIPYLDDIIIFTKTFDEHVEHVHLVIQRLRANGIKLNQESVISFKGKLTIWDRLCQQRDNNPLTYILSTAKLNATGHRWVSELADFTFDIKYWPGCNNQDADALSRMLVDLANYREMCTEEVSSENIKAVITGITARSNTCRRSSGYNDFLTRA</sequence>
<dbReference type="InterPro" id="IPR043502">
    <property type="entry name" value="DNA/RNA_pol_sf"/>
</dbReference>
<keyword evidence="3" id="KW-1185">Reference proteome</keyword>
<name>A0A6S7ID99_PARCT</name>
<dbReference type="OrthoDB" id="2431547at2759"/>
<dbReference type="Pfam" id="PF00078">
    <property type="entry name" value="RVT_1"/>
    <property type="match status" value="1"/>
</dbReference>
<dbReference type="InterPro" id="IPR053134">
    <property type="entry name" value="RNA-dir_DNA_polymerase"/>
</dbReference>
<reference evidence="2" key="1">
    <citation type="submission" date="2020-04" db="EMBL/GenBank/DDBJ databases">
        <authorList>
            <person name="Alioto T."/>
            <person name="Alioto T."/>
            <person name="Gomez Garrido J."/>
        </authorList>
    </citation>
    <scope>NUCLEOTIDE SEQUENCE</scope>
    <source>
        <strain evidence="2">A484AB</strain>
    </source>
</reference>
<comment type="caution">
    <text evidence="2">The sequence shown here is derived from an EMBL/GenBank/DDBJ whole genome shotgun (WGS) entry which is preliminary data.</text>
</comment>